<dbReference type="EMBL" id="MFJG01000021">
    <property type="protein sequence ID" value="OGG06760.1"/>
    <property type="molecule type" value="Genomic_DNA"/>
</dbReference>
<name>A0A1F5Z2T5_9BACT</name>
<gene>
    <name evidence="1" type="ORF">A2872_00825</name>
</gene>
<evidence type="ECO:0000313" key="1">
    <source>
        <dbReference type="EMBL" id="OGG06760.1"/>
    </source>
</evidence>
<accession>A0A1F5Z2T5</accession>
<dbReference type="STRING" id="1798377.A2872_00825"/>
<reference evidence="1 2" key="1">
    <citation type="journal article" date="2016" name="Nat. Commun.">
        <title>Thousands of microbial genomes shed light on interconnected biogeochemical processes in an aquifer system.</title>
        <authorList>
            <person name="Anantharaman K."/>
            <person name="Brown C.T."/>
            <person name="Hug L.A."/>
            <person name="Sharon I."/>
            <person name="Castelle C.J."/>
            <person name="Probst A.J."/>
            <person name="Thomas B.C."/>
            <person name="Singh A."/>
            <person name="Wilkins M.J."/>
            <person name="Karaoz U."/>
            <person name="Brodie E.L."/>
            <person name="Williams K.H."/>
            <person name="Hubbard S.S."/>
            <person name="Banfield J.F."/>
        </authorList>
    </citation>
    <scope>NUCLEOTIDE SEQUENCE [LARGE SCALE GENOMIC DNA]</scope>
</reference>
<proteinExistence type="predicted"/>
<dbReference type="Proteomes" id="UP000178681">
    <property type="component" value="Unassembled WGS sequence"/>
</dbReference>
<dbReference type="AlphaFoldDB" id="A0A1F5Z2T5"/>
<organism evidence="1 2">
    <name type="scientific">Candidatus Gottesmanbacteria bacterium RIFCSPHIGHO2_01_FULL_42_12</name>
    <dbReference type="NCBI Taxonomy" id="1798377"/>
    <lineage>
        <taxon>Bacteria</taxon>
        <taxon>Candidatus Gottesmaniibacteriota</taxon>
    </lineage>
</organism>
<sequence length="138" mass="15539">MNNVQILFGAAGIKAIYGESLENEALDIICLSEKYPDVIGDFFDKSYAPKLNSLPIKTREILPDKVENRSYASTKDQSKNQVRFIKNKYASESDLLVSQSKVVLISYDKTNPLAIVITDQELVNSFRAQFSALWEKLA</sequence>
<evidence type="ECO:0000313" key="2">
    <source>
        <dbReference type="Proteomes" id="UP000178681"/>
    </source>
</evidence>
<comment type="caution">
    <text evidence="1">The sequence shown here is derived from an EMBL/GenBank/DDBJ whole genome shotgun (WGS) entry which is preliminary data.</text>
</comment>
<protein>
    <submittedName>
        <fullName evidence="1">Uncharacterized protein</fullName>
    </submittedName>
</protein>